<comment type="similarity">
    <text evidence="1 5">Belongs to the peptidase S41A family.</text>
</comment>
<dbReference type="FunFam" id="2.30.42.10:FF:000063">
    <property type="entry name" value="Peptidase, S41 family"/>
    <property type="match status" value="1"/>
</dbReference>
<dbReference type="InterPro" id="IPR001478">
    <property type="entry name" value="PDZ"/>
</dbReference>
<dbReference type="FunFam" id="3.90.226.10:FF:000029">
    <property type="entry name" value="Peptidase, S41 family"/>
    <property type="match status" value="1"/>
</dbReference>
<gene>
    <name evidence="9" type="ORF">DIZ78_15445</name>
</gene>
<dbReference type="Pfam" id="PF22694">
    <property type="entry name" value="CtpB_N-like"/>
    <property type="match status" value="1"/>
</dbReference>
<protein>
    <submittedName>
        <fullName evidence="9">Peptidase S41</fullName>
    </submittedName>
</protein>
<evidence type="ECO:0000256" key="3">
    <source>
        <dbReference type="ARBA" id="ARBA00022801"/>
    </source>
</evidence>
<dbReference type="Gene3D" id="2.30.42.10">
    <property type="match status" value="1"/>
</dbReference>
<dbReference type="PROSITE" id="PS50106">
    <property type="entry name" value="PDZ"/>
    <property type="match status" value="1"/>
</dbReference>
<dbReference type="InterPro" id="IPR004447">
    <property type="entry name" value="Peptidase_S41A"/>
</dbReference>
<dbReference type="GO" id="GO:0007165">
    <property type="term" value="P:signal transduction"/>
    <property type="evidence" value="ECO:0007669"/>
    <property type="project" value="TreeGrafter"/>
</dbReference>
<dbReference type="InterPro" id="IPR036034">
    <property type="entry name" value="PDZ_sf"/>
</dbReference>
<feature type="signal peptide" evidence="7">
    <location>
        <begin position="1"/>
        <end position="27"/>
    </location>
</feature>
<dbReference type="PANTHER" id="PTHR32060">
    <property type="entry name" value="TAIL-SPECIFIC PROTEASE"/>
    <property type="match status" value="1"/>
</dbReference>
<evidence type="ECO:0000256" key="2">
    <source>
        <dbReference type="ARBA" id="ARBA00022670"/>
    </source>
</evidence>
<keyword evidence="2 5" id="KW-0645">Protease</keyword>
<dbReference type="GO" id="GO:0006508">
    <property type="term" value="P:proteolysis"/>
    <property type="evidence" value="ECO:0007669"/>
    <property type="project" value="UniProtKB-KW"/>
</dbReference>
<evidence type="ECO:0000313" key="9">
    <source>
        <dbReference type="EMBL" id="RDH83383.1"/>
    </source>
</evidence>
<keyword evidence="3 5" id="KW-0378">Hydrolase</keyword>
<dbReference type="NCBIfam" id="TIGR00225">
    <property type="entry name" value="prc"/>
    <property type="match status" value="1"/>
</dbReference>
<evidence type="ECO:0000256" key="6">
    <source>
        <dbReference type="SAM" id="MobiDB-lite"/>
    </source>
</evidence>
<dbReference type="PANTHER" id="PTHR32060:SF30">
    <property type="entry name" value="CARBOXY-TERMINAL PROCESSING PROTEASE CTPA"/>
    <property type="match status" value="1"/>
</dbReference>
<dbReference type="AlphaFoldDB" id="A0A370DEV8"/>
<keyword evidence="10" id="KW-1185">Reference proteome</keyword>
<dbReference type="GO" id="GO:0030288">
    <property type="term" value="C:outer membrane-bounded periplasmic space"/>
    <property type="evidence" value="ECO:0007669"/>
    <property type="project" value="TreeGrafter"/>
</dbReference>
<dbReference type="Pfam" id="PF13180">
    <property type="entry name" value="PDZ_2"/>
    <property type="match status" value="1"/>
</dbReference>
<dbReference type="Proteomes" id="UP000254771">
    <property type="component" value="Unassembled WGS sequence"/>
</dbReference>
<dbReference type="SUPFAM" id="SSF52096">
    <property type="entry name" value="ClpP/crotonase"/>
    <property type="match status" value="1"/>
</dbReference>
<keyword evidence="4 5" id="KW-0720">Serine protease</keyword>
<feature type="compositionally biased region" description="Basic and acidic residues" evidence="6">
    <location>
        <begin position="401"/>
        <end position="412"/>
    </location>
</feature>
<proteinExistence type="inferred from homology"/>
<evidence type="ECO:0000313" key="10">
    <source>
        <dbReference type="Proteomes" id="UP000254771"/>
    </source>
</evidence>
<reference evidence="9 10" key="1">
    <citation type="journal article" date="2018" name="ISME J.">
        <title>Endosymbiont genomes yield clues of tubeworm success.</title>
        <authorList>
            <person name="Li Y."/>
            <person name="Liles M.R."/>
            <person name="Halanych K.M."/>
        </authorList>
    </citation>
    <scope>NUCLEOTIDE SEQUENCE [LARGE SCALE GENOMIC DNA]</scope>
    <source>
        <strain evidence="9">A1462</strain>
    </source>
</reference>
<evidence type="ECO:0000256" key="4">
    <source>
        <dbReference type="ARBA" id="ARBA00022825"/>
    </source>
</evidence>
<sequence length="441" mass="47347">MKFSFHSFFVLSLGAVFGMGFSVAGYAAAQPEKEVVELPLQELRTFADIFGRIKASYVEPVEDKVLLESAIRGMLSDLDPHSSYLNEEEYKELRVGTSGEFGGLGIEVGMEDGFIKVISPIDDTPAQRAGVLAGDLIVRLDDTPVKGLSLNEAVNLMRGKPGSSLVLTIARKGAEKPLKIEVVRAVIKVTSVKSRLLDERFAYVRISQFQSHTTDDMLKAVRKLDESAKEGLKGLVLDLRNNPGGVLNAAVSVSDAFLEQGLIVYTEGRVSDSALRFEAAPDDVLKGAPIVVLVNSGSASASEIVAGALQDHNRAVIMGKQTFGKGSVQTIIPINQHTAVKMTTARYFTPSGRSIQAEGIKPDIELDDVEVSASKGKGVKPLKEADLSGHLENGNGKAKKQAGEKKDDKENKGSLAARDYQLSEALNLLKGLAILQKRKAG</sequence>
<dbReference type="InterPro" id="IPR005151">
    <property type="entry name" value="Tail-specific_protease"/>
</dbReference>
<evidence type="ECO:0000256" key="7">
    <source>
        <dbReference type="SAM" id="SignalP"/>
    </source>
</evidence>
<feature type="domain" description="PDZ" evidence="8">
    <location>
        <begin position="90"/>
        <end position="172"/>
    </location>
</feature>
<dbReference type="CDD" id="cd06782">
    <property type="entry name" value="cpPDZ_CPP-like"/>
    <property type="match status" value="1"/>
</dbReference>
<dbReference type="GO" id="GO:0004175">
    <property type="term" value="F:endopeptidase activity"/>
    <property type="evidence" value="ECO:0007669"/>
    <property type="project" value="TreeGrafter"/>
</dbReference>
<evidence type="ECO:0000259" key="8">
    <source>
        <dbReference type="PROSITE" id="PS50106"/>
    </source>
</evidence>
<dbReference type="Gene3D" id="3.30.750.44">
    <property type="match status" value="1"/>
</dbReference>
<dbReference type="InterPro" id="IPR029045">
    <property type="entry name" value="ClpP/crotonase-like_dom_sf"/>
</dbReference>
<dbReference type="EMBL" id="QFXE01000020">
    <property type="protein sequence ID" value="RDH83383.1"/>
    <property type="molecule type" value="Genomic_DNA"/>
</dbReference>
<accession>A0A370DEV8</accession>
<dbReference type="Gene3D" id="3.90.226.10">
    <property type="entry name" value="2-enoyl-CoA Hydratase, Chain A, domain 1"/>
    <property type="match status" value="1"/>
</dbReference>
<dbReference type="InterPro" id="IPR055210">
    <property type="entry name" value="CtpA/B_N"/>
</dbReference>
<organism evidence="9 10">
    <name type="scientific">endosymbiont of Escarpia spicata</name>
    <dbReference type="NCBI Taxonomy" id="2200908"/>
    <lineage>
        <taxon>Bacteria</taxon>
        <taxon>Pseudomonadati</taxon>
        <taxon>Pseudomonadota</taxon>
        <taxon>Gammaproteobacteria</taxon>
        <taxon>sulfur-oxidizing symbionts</taxon>
    </lineage>
</organism>
<feature type="region of interest" description="Disordered" evidence="6">
    <location>
        <begin position="375"/>
        <end position="415"/>
    </location>
</feature>
<dbReference type="GO" id="GO:0008236">
    <property type="term" value="F:serine-type peptidase activity"/>
    <property type="evidence" value="ECO:0007669"/>
    <property type="project" value="UniProtKB-KW"/>
</dbReference>
<dbReference type="Pfam" id="PF03572">
    <property type="entry name" value="Peptidase_S41"/>
    <property type="match status" value="1"/>
</dbReference>
<dbReference type="SMART" id="SM00245">
    <property type="entry name" value="TSPc"/>
    <property type="match status" value="1"/>
</dbReference>
<evidence type="ECO:0000256" key="5">
    <source>
        <dbReference type="RuleBase" id="RU004404"/>
    </source>
</evidence>
<comment type="caution">
    <text evidence="9">The sequence shown here is derived from an EMBL/GenBank/DDBJ whole genome shotgun (WGS) entry which is preliminary data.</text>
</comment>
<evidence type="ECO:0000256" key="1">
    <source>
        <dbReference type="ARBA" id="ARBA00009179"/>
    </source>
</evidence>
<dbReference type="CDD" id="cd07560">
    <property type="entry name" value="Peptidase_S41_CPP"/>
    <property type="match status" value="1"/>
</dbReference>
<name>A0A370DEV8_9GAMM</name>
<keyword evidence="7" id="KW-0732">Signal</keyword>
<dbReference type="SMART" id="SM00228">
    <property type="entry name" value="PDZ"/>
    <property type="match status" value="1"/>
</dbReference>
<feature type="chain" id="PRO_5017050491" evidence="7">
    <location>
        <begin position="28"/>
        <end position="441"/>
    </location>
</feature>
<dbReference type="SUPFAM" id="SSF50156">
    <property type="entry name" value="PDZ domain-like"/>
    <property type="match status" value="1"/>
</dbReference>